<dbReference type="PANTHER" id="PTHR46264">
    <property type="entry name" value="TYROSINE-TRNA LIGASE"/>
    <property type="match status" value="1"/>
</dbReference>
<gene>
    <name evidence="4" type="ORF">PAHAL_5G476600</name>
</gene>
<evidence type="ECO:0000313" key="4">
    <source>
        <dbReference type="EMBL" id="PAN32302.1"/>
    </source>
</evidence>
<name>A0A2S3HYI1_9POAL</name>
<proteinExistence type="predicted"/>
<dbReference type="GO" id="GO:0005737">
    <property type="term" value="C:cytoplasm"/>
    <property type="evidence" value="ECO:0007669"/>
    <property type="project" value="TreeGrafter"/>
</dbReference>
<dbReference type="GO" id="GO:0006437">
    <property type="term" value="P:tyrosyl-tRNA aminoacylation"/>
    <property type="evidence" value="ECO:0007669"/>
    <property type="project" value="TreeGrafter"/>
</dbReference>
<dbReference type="AlphaFoldDB" id="A0A2S3HYI1"/>
<protein>
    <recommendedName>
        <fullName evidence="1">tyrosine--tRNA ligase</fullName>
        <ecNumber evidence="1">6.1.1.1</ecNumber>
    </recommendedName>
    <alternativeName>
        <fullName evidence="2">Tyrosyl-tRNA synthetase</fullName>
    </alternativeName>
</protein>
<dbReference type="SUPFAM" id="SSF52374">
    <property type="entry name" value="Nucleotidylyl transferase"/>
    <property type="match status" value="1"/>
</dbReference>
<sequence length="191" mass="21178">MTPQERLEALRGAAGECECVGGEDEPLLRRGRPRPVCLDGFEPSAAMDLAPRVKIVVADWFALLGGGMGGDWGRIRDAGRRNVQVWEAALRALGVGAGEVEFLWSSDEVLGRANEYWRPLVMDIAEKHSVERIVRCCKAVFGRDEEQLSAGQYIMQCADVFFYQADMPHGHGSKRGESACERLLRGQWKGQ</sequence>
<dbReference type="EMBL" id="CM008050">
    <property type="protein sequence ID" value="PAN32302.1"/>
    <property type="molecule type" value="Genomic_DNA"/>
</dbReference>
<dbReference type="GO" id="GO:0004831">
    <property type="term" value="F:tyrosine-tRNA ligase activity"/>
    <property type="evidence" value="ECO:0007669"/>
    <property type="project" value="UniProtKB-EC"/>
</dbReference>
<comment type="catalytic activity">
    <reaction evidence="3">
        <text>tRNA(Tyr) + L-tyrosine + ATP = L-tyrosyl-tRNA(Tyr) + AMP + diphosphate + H(+)</text>
        <dbReference type="Rhea" id="RHEA:10220"/>
        <dbReference type="Rhea" id="RHEA-COMP:9706"/>
        <dbReference type="Rhea" id="RHEA-COMP:9707"/>
        <dbReference type="ChEBI" id="CHEBI:15378"/>
        <dbReference type="ChEBI" id="CHEBI:30616"/>
        <dbReference type="ChEBI" id="CHEBI:33019"/>
        <dbReference type="ChEBI" id="CHEBI:58315"/>
        <dbReference type="ChEBI" id="CHEBI:78442"/>
        <dbReference type="ChEBI" id="CHEBI:78536"/>
        <dbReference type="ChEBI" id="CHEBI:456215"/>
        <dbReference type="EC" id="6.1.1.1"/>
    </reaction>
</comment>
<dbReference type="Gramene" id="PAN32302">
    <property type="protein sequence ID" value="PAN32302"/>
    <property type="gene ID" value="PAHAL_5G476600"/>
</dbReference>
<dbReference type="InterPro" id="IPR014729">
    <property type="entry name" value="Rossmann-like_a/b/a_fold"/>
</dbReference>
<reference evidence="4" key="1">
    <citation type="submission" date="2018-04" db="EMBL/GenBank/DDBJ databases">
        <title>WGS assembly of Panicum hallii.</title>
        <authorList>
            <person name="Lovell J."/>
            <person name="Jenkins J."/>
            <person name="Lowry D."/>
            <person name="Mamidi S."/>
            <person name="Sreedasyam A."/>
            <person name="Weng X."/>
            <person name="Barry K."/>
            <person name="Bonette J."/>
            <person name="Campitelli B."/>
            <person name="Daum C."/>
            <person name="Gordon S."/>
            <person name="Gould B."/>
            <person name="Lipzen A."/>
            <person name="Macqueen A."/>
            <person name="Palacio-Mejia J."/>
            <person name="Plott C."/>
            <person name="Shakirov E."/>
            <person name="Shu S."/>
            <person name="Yoshinaga Y."/>
            <person name="Zane M."/>
            <person name="Rokhsar D."/>
            <person name="Grimwood J."/>
            <person name="Schmutz J."/>
            <person name="Juenger T."/>
        </authorList>
    </citation>
    <scope>NUCLEOTIDE SEQUENCE [LARGE SCALE GENOMIC DNA]</scope>
    <source>
        <strain evidence="4">FIL2</strain>
    </source>
</reference>
<dbReference type="InterPro" id="IPR050489">
    <property type="entry name" value="Tyr-tRNA_synthase"/>
</dbReference>
<dbReference type="EC" id="6.1.1.1" evidence="1"/>
<dbReference type="PANTHER" id="PTHR46264:SF4">
    <property type="entry name" value="TYROSINE--TRNA LIGASE, CYTOPLASMIC"/>
    <property type="match status" value="1"/>
</dbReference>
<evidence type="ECO:0000256" key="3">
    <source>
        <dbReference type="ARBA" id="ARBA00048248"/>
    </source>
</evidence>
<organism evidence="4">
    <name type="scientific">Panicum hallii</name>
    <dbReference type="NCBI Taxonomy" id="206008"/>
    <lineage>
        <taxon>Eukaryota</taxon>
        <taxon>Viridiplantae</taxon>
        <taxon>Streptophyta</taxon>
        <taxon>Embryophyta</taxon>
        <taxon>Tracheophyta</taxon>
        <taxon>Spermatophyta</taxon>
        <taxon>Magnoliopsida</taxon>
        <taxon>Liliopsida</taxon>
        <taxon>Poales</taxon>
        <taxon>Poaceae</taxon>
        <taxon>PACMAD clade</taxon>
        <taxon>Panicoideae</taxon>
        <taxon>Panicodae</taxon>
        <taxon>Paniceae</taxon>
        <taxon>Panicinae</taxon>
        <taxon>Panicum</taxon>
        <taxon>Panicum sect. Panicum</taxon>
    </lineage>
</organism>
<accession>A0A2S3HYI1</accession>
<dbReference type="Proteomes" id="UP000243499">
    <property type="component" value="Chromosome 5"/>
</dbReference>
<evidence type="ECO:0000256" key="2">
    <source>
        <dbReference type="ARBA" id="ARBA00033323"/>
    </source>
</evidence>
<evidence type="ECO:0000256" key="1">
    <source>
        <dbReference type="ARBA" id="ARBA00013160"/>
    </source>
</evidence>
<dbReference type="Gene3D" id="3.40.50.620">
    <property type="entry name" value="HUPs"/>
    <property type="match status" value="2"/>
</dbReference>